<proteinExistence type="predicted"/>
<protein>
    <submittedName>
        <fullName evidence="2">Uncharacterized protein</fullName>
    </submittedName>
</protein>
<keyword evidence="1" id="KW-1185">Reference proteome</keyword>
<dbReference type="WBParaSite" id="PDA_v2.g10782.t1">
    <property type="protein sequence ID" value="PDA_v2.g10782.t1"/>
    <property type="gene ID" value="PDA_v2.g10782"/>
</dbReference>
<organism evidence="1 2">
    <name type="scientific">Panagrolaimus davidi</name>
    <dbReference type="NCBI Taxonomy" id="227884"/>
    <lineage>
        <taxon>Eukaryota</taxon>
        <taxon>Metazoa</taxon>
        <taxon>Ecdysozoa</taxon>
        <taxon>Nematoda</taxon>
        <taxon>Chromadorea</taxon>
        <taxon>Rhabditida</taxon>
        <taxon>Tylenchina</taxon>
        <taxon>Panagrolaimomorpha</taxon>
        <taxon>Panagrolaimoidea</taxon>
        <taxon>Panagrolaimidae</taxon>
        <taxon>Panagrolaimus</taxon>
    </lineage>
</organism>
<reference evidence="2" key="1">
    <citation type="submission" date="2022-11" db="UniProtKB">
        <authorList>
            <consortium name="WormBaseParasite"/>
        </authorList>
    </citation>
    <scope>IDENTIFICATION</scope>
</reference>
<dbReference type="Proteomes" id="UP000887578">
    <property type="component" value="Unplaced"/>
</dbReference>
<evidence type="ECO:0000313" key="2">
    <source>
        <dbReference type="WBParaSite" id="PDA_v2.g10782.t1"/>
    </source>
</evidence>
<sequence length="268" mass="31194">MDLSKPLTSRSIHKRKAQDDRVILSKHDKFYATVQRQNFSMPDSVTFYMAKNPKTAELYQKVIQTCKYFFAKNSILVISSLLSYGKNGAYVLFRLDAKVLSISRHDVDYYDLLHLLPSAEKIFMMNVTVKYENGSIVALEEFVSMAVKAKIIRLNSTHLSITSETMKYLLQIPHFGTLCLFLISNIPESFDLDTFYAHMKKNKLTKFRLVFNHPISDAYKTRLEAIFNEIYETEIHDYRPALIKYPRGDDVKYNRLVDKFITKGEILI</sequence>
<accession>A0A914P6M7</accession>
<evidence type="ECO:0000313" key="1">
    <source>
        <dbReference type="Proteomes" id="UP000887578"/>
    </source>
</evidence>
<dbReference type="AlphaFoldDB" id="A0A914P6M7"/>
<name>A0A914P6M7_9BILA</name>